<dbReference type="InterPro" id="IPR025103">
    <property type="entry name" value="DUF4011"/>
</dbReference>
<dbReference type="InterPro" id="IPR027417">
    <property type="entry name" value="P-loop_NTPase"/>
</dbReference>
<evidence type="ECO:0000259" key="7">
    <source>
        <dbReference type="Pfam" id="PF13087"/>
    </source>
</evidence>
<accession>A0ABN5H1M8</accession>
<evidence type="ECO:0000256" key="2">
    <source>
        <dbReference type="ARBA" id="ARBA00022741"/>
    </source>
</evidence>
<dbReference type="PANTHER" id="PTHR43788:SF8">
    <property type="entry name" value="DNA-BINDING PROTEIN SMUBP-2"/>
    <property type="match status" value="1"/>
</dbReference>
<evidence type="ECO:0000256" key="1">
    <source>
        <dbReference type="ARBA" id="ARBA00007913"/>
    </source>
</evidence>
<feature type="domain" description="DNA2/NAM7 helicase helicase" evidence="6">
    <location>
        <begin position="792"/>
        <end position="850"/>
    </location>
</feature>
<dbReference type="PANTHER" id="PTHR43788">
    <property type="entry name" value="DNA2/NAM7 HELICASE FAMILY MEMBER"/>
    <property type="match status" value="1"/>
</dbReference>
<dbReference type="EMBL" id="CP019454">
    <property type="protein sequence ID" value="AUW94630.1"/>
    <property type="molecule type" value="Genomic_DNA"/>
</dbReference>
<organism evidence="9 10">
    <name type="scientific">Sulfobacillus thermotolerans</name>
    <dbReference type="NCBI Taxonomy" id="338644"/>
    <lineage>
        <taxon>Bacteria</taxon>
        <taxon>Bacillati</taxon>
        <taxon>Bacillota</taxon>
        <taxon>Clostridia</taxon>
        <taxon>Eubacteriales</taxon>
        <taxon>Clostridiales Family XVII. Incertae Sedis</taxon>
        <taxon>Sulfobacillus</taxon>
    </lineage>
</organism>
<dbReference type="InterPro" id="IPR041677">
    <property type="entry name" value="DNA2/NAM7_AAA_11"/>
</dbReference>
<dbReference type="Gene3D" id="3.40.50.300">
    <property type="entry name" value="P-loop containing nucleotide triphosphate hydrolases"/>
    <property type="match status" value="3"/>
</dbReference>
<keyword evidence="4" id="KW-0347">Helicase</keyword>
<dbReference type="CDD" id="cd18808">
    <property type="entry name" value="SF1_C_Upf1"/>
    <property type="match status" value="1"/>
</dbReference>
<keyword evidence="2" id="KW-0547">Nucleotide-binding</keyword>
<evidence type="ECO:0000313" key="9">
    <source>
        <dbReference type="EMBL" id="AUW94630.1"/>
    </source>
</evidence>
<dbReference type="InterPro" id="IPR050534">
    <property type="entry name" value="Coronavir_polyprotein_1ab"/>
</dbReference>
<dbReference type="InterPro" id="IPR041679">
    <property type="entry name" value="DNA2/NAM7-like_C"/>
</dbReference>
<dbReference type="Pfam" id="PF13087">
    <property type="entry name" value="AAA_12"/>
    <property type="match status" value="1"/>
</dbReference>
<feature type="domain" description="Restriction endonuclease type II-like" evidence="8">
    <location>
        <begin position="1112"/>
        <end position="1207"/>
    </location>
</feature>
<name>A0ABN5H1M8_9FIRM</name>
<feature type="domain" description="DNA2/NAM7 helicase-like C-terminal" evidence="7">
    <location>
        <begin position="883"/>
        <end position="1065"/>
    </location>
</feature>
<proteinExistence type="inferred from homology"/>
<evidence type="ECO:0000259" key="8">
    <source>
        <dbReference type="Pfam" id="PF18741"/>
    </source>
</evidence>
<keyword evidence="3" id="KW-0378">Hydrolase</keyword>
<dbReference type="Pfam" id="PF13086">
    <property type="entry name" value="AAA_11"/>
    <property type="match status" value="2"/>
</dbReference>
<evidence type="ECO:0000256" key="4">
    <source>
        <dbReference type="ARBA" id="ARBA00022806"/>
    </source>
</evidence>
<feature type="domain" description="DNA2/NAM7 helicase helicase" evidence="6">
    <location>
        <begin position="272"/>
        <end position="365"/>
    </location>
</feature>
<keyword evidence="5" id="KW-0067">ATP-binding</keyword>
<dbReference type="InterPro" id="IPR047187">
    <property type="entry name" value="SF1_C_Upf1"/>
</dbReference>
<dbReference type="InterPro" id="IPR049468">
    <property type="entry name" value="Restrct_endonuc-II-like_dom"/>
</dbReference>
<dbReference type="SUPFAM" id="SSF52980">
    <property type="entry name" value="Restriction endonuclease-like"/>
    <property type="match status" value="1"/>
</dbReference>
<protein>
    <submittedName>
        <fullName evidence="9">Uncharacterized protein</fullName>
    </submittedName>
</protein>
<gene>
    <name evidence="9" type="ORF">BXT84_12320</name>
</gene>
<evidence type="ECO:0000259" key="6">
    <source>
        <dbReference type="Pfam" id="PF13086"/>
    </source>
</evidence>
<evidence type="ECO:0000256" key="3">
    <source>
        <dbReference type="ARBA" id="ARBA00022801"/>
    </source>
</evidence>
<dbReference type="Proteomes" id="UP000325292">
    <property type="component" value="Chromosome"/>
</dbReference>
<evidence type="ECO:0000313" key="10">
    <source>
        <dbReference type="Proteomes" id="UP000325292"/>
    </source>
</evidence>
<sequence length="1320" mass="149411">MNTIIPEQNTTTLRRQIVTEARQKWQEKLFDLGRRNNLLYYRDLKTGSLRFDPVNAQFIDQLFGDEAFDLTEYLANREDDLKKLRTISDKAQSNFEEKGMATAYLAAGLATWRTSDSGRDPVAPIWLVPIQLESDGLLHMKYRIMRTGEIRVNPILLHVLRKDFGVVLNDEDLPANWEALKRQGQAIQQQAHEVPGFTVQDIAILGNFSFQKMAMVEDLNELGEALIENDLVAALAGDPDAITRLFAGGSPADMAELDQIPPDDEFTLLDADSSQQQVIRTVIQGRSGVILGPPGTGKSQTIVNIIAEYAARGKSVLFVAEKRAALDVVLGRLKDVGLDYLALDLQAAEQSKKMIANQLGSSLNRIRNAEPVESNGLHQRLVERRNRLNRYVEKLHRSREPFQMSLYRLQGELLMNSGPRVGTRWTASALERWTPESKAHAEEQLKELAGLQSITTSSWAQARFVTVEEVATTLAIVQNLRDRLWPEFRSRAIWIENGEYGQVRTLQDIDRMLTLFPQIAELQTLYRSEVYALDLQEMASALEPARRGVFSAFVHRLTDTRFKDALKTLAQYRIAGAVQPDDVERLIDQQAQWLERGSQGIPRVPDDHQVHLALWAEVRDALNHLTRLGLPIWDHDWHGWESMLHALADDRVTPHRMVRAHQLREALQGANMGPLLDELENRQIPAEEWRQAFRYAVYSSAVDHILSGDPELGAFTRENHERVIEEFRSDDQDRLHIARLRVSRHHASAAITMLNAFGQEEQLVRQESQKKSRHLSLRKFLQRAPHALLALRPCWVGSPLSVSQLLPAQTLFDLVLFDEGSQVLPEDAIAAIARGKQTVIAGDNHQLPPTPFFASTPEDIEDDEALPFEGYESVLDLMSGMTSPWWLRWHYRSRDERLIAFSNHHIYGNSLITFPGRGHDQPVRHVLVPQTAGTDQDAQSVAAEAERVVQLILSHAKERPQDSLGVITMGIKHAERIQMALDAALRSHSDLADFFDAHKPEHFFVKNLERVQGDERDAVILSIGYGKDRSGTLPYRFGPLLHNGGERRLNVAITRARKTLTVVSSFDSRDMDPERKMSRGVELLRAFLEYAESHGDRLEREDNHDDVPLNPFELAVRDALTAKGLALVPQWGVSRYRLDFAVKHPKRPGEFVLAIECDGASYHAAPTARDRDRLRQQQLEALGWRFHRIWSTEWFRNPGGEVERVLRAYQAAITAADTSTSHLGPIIEKSVQMPVKAMTPQGPPPKVTPGLSIDQRGDEELVQLIAWLESDGRLRTNEELVKELMSLLGYKRRGPRIDTRLHGAINQWRDRVSTTPPSGA</sequence>
<dbReference type="InterPro" id="IPR011335">
    <property type="entry name" value="Restrct_endonuc-II-like"/>
</dbReference>
<dbReference type="Pfam" id="PF18741">
    <property type="entry name" value="MTES_1575"/>
    <property type="match status" value="1"/>
</dbReference>
<keyword evidence="10" id="KW-1185">Reference proteome</keyword>
<dbReference type="SUPFAM" id="SSF52540">
    <property type="entry name" value="P-loop containing nucleoside triphosphate hydrolases"/>
    <property type="match status" value="1"/>
</dbReference>
<reference evidence="9 10" key="1">
    <citation type="journal article" date="2019" name="Sci. Rep.">
        <title>Sulfobacillus thermotolerans: new insights into resistance and metabolic capacities of acidophilic chemolithotrophs.</title>
        <authorList>
            <person name="Panyushkina A.E."/>
            <person name="Babenko V.V."/>
            <person name="Nikitina A.S."/>
            <person name="Selezneva O.V."/>
            <person name="Tsaplina I.A."/>
            <person name="Letarova M.A."/>
            <person name="Kostryukova E.S."/>
            <person name="Letarov A.V."/>
        </authorList>
    </citation>
    <scope>NUCLEOTIDE SEQUENCE [LARGE SCALE GENOMIC DNA]</scope>
    <source>
        <strain evidence="9 10">Kr1</strain>
    </source>
</reference>
<comment type="similarity">
    <text evidence="1">Belongs to the DNA2/NAM7 helicase family.</text>
</comment>
<dbReference type="Pfam" id="PF13195">
    <property type="entry name" value="DUF4011"/>
    <property type="match status" value="1"/>
</dbReference>
<dbReference type="Gene3D" id="3.40.960.10">
    <property type="entry name" value="VSR Endonuclease"/>
    <property type="match status" value="1"/>
</dbReference>
<evidence type="ECO:0000256" key="5">
    <source>
        <dbReference type="ARBA" id="ARBA00022840"/>
    </source>
</evidence>